<evidence type="ECO:0000313" key="5">
    <source>
        <dbReference type="EMBL" id="WPJ96628.1"/>
    </source>
</evidence>
<proteinExistence type="predicted"/>
<feature type="region of interest" description="Disordered" evidence="3">
    <location>
        <begin position="23"/>
        <end position="50"/>
    </location>
</feature>
<evidence type="ECO:0000256" key="2">
    <source>
        <dbReference type="ARBA" id="ARBA00023157"/>
    </source>
</evidence>
<name>A0ABZ0RNE2_9BACT</name>
<keyword evidence="2" id="KW-1015">Disulfide bond</keyword>
<dbReference type="PROSITE" id="PS51257">
    <property type="entry name" value="PROKAR_LIPOPROTEIN"/>
    <property type="match status" value="1"/>
</dbReference>
<keyword evidence="1" id="KW-0732">Signal</keyword>
<gene>
    <name evidence="5" type="ORF">SH580_02790</name>
</gene>
<evidence type="ECO:0000256" key="3">
    <source>
        <dbReference type="SAM" id="MobiDB-lite"/>
    </source>
</evidence>
<dbReference type="Pfam" id="PF13385">
    <property type="entry name" value="Laminin_G_3"/>
    <property type="match status" value="1"/>
</dbReference>
<protein>
    <submittedName>
        <fullName evidence="5">LamG domain-containing protein</fullName>
    </submittedName>
</protein>
<dbReference type="Proteomes" id="UP001324993">
    <property type="component" value="Chromosome"/>
</dbReference>
<organism evidence="5 6">
    <name type="scientific">Coraliomargarita algicola</name>
    <dbReference type="NCBI Taxonomy" id="3092156"/>
    <lineage>
        <taxon>Bacteria</taxon>
        <taxon>Pseudomonadati</taxon>
        <taxon>Verrucomicrobiota</taxon>
        <taxon>Opitutia</taxon>
        <taxon>Puniceicoccales</taxon>
        <taxon>Coraliomargaritaceae</taxon>
        <taxon>Coraliomargarita</taxon>
    </lineage>
</organism>
<keyword evidence="6" id="KW-1185">Reference proteome</keyword>
<feature type="domain" description="LamG-like jellyroll fold" evidence="4">
    <location>
        <begin position="251"/>
        <end position="391"/>
    </location>
</feature>
<dbReference type="InterPro" id="IPR013320">
    <property type="entry name" value="ConA-like_dom_sf"/>
</dbReference>
<accession>A0ABZ0RNE2</accession>
<sequence>MQKLTSPLLASFLLLAACSKDSKQARPAPEPLPSAATHTETNHAETGTQPTAVLVSDDNSVINPRAYSYGYWMNGFRKNPDDHSADQLALETGYFGLLLDLNNLTDARFGPMQGQDYTSGLASDPANIIALPEAELLLQIASEGRVFTATHSLTGPHSDARRLQRTMLWESGRYLQNWEIQHLIFEDEEGNTLSSDASLQVVAWPDSLSLTAKITPKQPFVDGPNFGIVDNGYSIVEKAYELDSASRRDSENFTLEGWVKVPSNPQKTSRGWLISKNGGRDEDGQMGFYFDGRRIQAGMNIGGGARNRHLLPESRSRRFDLDNWHYLALSYDGEMMHFYVDGHLQNSKVIKQERKPGNAPIRLGSSDEQSEEIAYGIFDQIRLWDRALPHSEIKAHSAQPEALASKDGLEYEKTFDSSFDPKPIQYLWKNITTRIKLSTTDDSWEARSPAIEQWKIEQTKKLTLTCDLTPDTNIEDYAPVIVHTDDDQQITSVFNTEFNCQVAEIKTLKRSWETGYTDIRNYDEFILEVDNSSEDARETPFMLYLRSVANITGLMPILCYEDGTPTGIPVQLSKNWHERELGSYLRAYTQLPNLPGKQTYKLRIAYGFYGTLPSASHAQLSLVGYGGNNRWDQLAIGCWGETICFDVDRSCVDVAVTDVRMLMARTGADGRKWAWTTAGWGGDWLYTQDNNGNRHHPAALKTAYLAHGPSLTDVRYDGYYGQQHEIAFEAKVQTLRTDDYARTFQKFSYSFDQQVSAQEAWLFKMGRTGNYAHPKVAYGNAAGLISEIEAPTTLKSNDKLLTNTQFTGEAPWWVSFPGGVQTRDDGKGNGYRALVIRDYKASFGGKVYTRPNFSIPVHQINQDGSANLDFLLKAPEGVENFQPGDRIEMNLEWITLHREADDYYGSNEAYRKHLIENPSSWKTTYREAIGNDLEVAVTGGTLLNQYPIQIQANAERIDLEIKGGVGYVPIRFQGLSSASGYKLYQIVDGKATPLDQSVHGNDFWQTDYDTKSNSYSRVYNLPLDGLERSTWQLRQD</sequence>
<dbReference type="InterPro" id="IPR006558">
    <property type="entry name" value="LamG-like"/>
</dbReference>
<dbReference type="RefSeq" id="WP_319833486.1">
    <property type="nucleotide sequence ID" value="NZ_CP138858.1"/>
</dbReference>
<dbReference type="EMBL" id="CP138858">
    <property type="protein sequence ID" value="WPJ96628.1"/>
    <property type="molecule type" value="Genomic_DNA"/>
</dbReference>
<dbReference type="Gene3D" id="2.60.120.200">
    <property type="match status" value="1"/>
</dbReference>
<evidence type="ECO:0000256" key="1">
    <source>
        <dbReference type="ARBA" id="ARBA00022729"/>
    </source>
</evidence>
<feature type="compositionally biased region" description="Low complexity" evidence="3">
    <location>
        <begin position="35"/>
        <end position="48"/>
    </location>
</feature>
<dbReference type="SUPFAM" id="SSF49899">
    <property type="entry name" value="Concanavalin A-like lectins/glucanases"/>
    <property type="match status" value="1"/>
</dbReference>
<evidence type="ECO:0000313" key="6">
    <source>
        <dbReference type="Proteomes" id="UP001324993"/>
    </source>
</evidence>
<evidence type="ECO:0000259" key="4">
    <source>
        <dbReference type="SMART" id="SM00560"/>
    </source>
</evidence>
<dbReference type="SMART" id="SM00560">
    <property type="entry name" value="LamGL"/>
    <property type="match status" value="1"/>
</dbReference>
<reference evidence="5 6" key="1">
    <citation type="submission" date="2023-11" db="EMBL/GenBank/DDBJ databases">
        <title>Coraliomargarita sp. nov., isolated from marine algae.</title>
        <authorList>
            <person name="Lee J.K."/>
            <person name="Baek J.H."/>
            <person name="Kim J.M."/>
            <person name="Choi D.G."/>
            <person name="Jeon C.O."/>
        </authorList>
    </citation>
    <scope>NUCLEOTIDE SEQUENCE [LARGE SCALE GENOMIC DNA]</scope>
    <source>
        <strain evidence="5 6">J2-16</strain>
    </source>
</reference>